<evidence type="ECO:0000313" key="3">
    <source>
        <dbReference type="Proteomes" id="UP001231701"/>
    </source>
</evidence>
<dbReference type="RefSeq" id="WP_306693273.1">
    <property type="nucleotide sequence ID" value="NZ_CP121271.1"/>
</dbReference>
<feature type="compositionally biased region" description="Basic and acidic residues" evidence="1">
    <location>
        <begin position="20"/>
        <end position="35"/>
    </location>
</feature>
<evidence type="ECO:0000256" key="1">
    <source>
        <dbReference type="SAM" id="MobiDB-lite"/>
    </source>
</evidence>
<dbReference type="AlphaFoldDB" id="A0AAX3ZQQ7"/>
<proteinExistence type="predicted"/>
<evidence type="ECO:0000313" key="2">
    <source>
        <dbReference type="EMBL" id="WMC89576.1"/>
    </source>
</evidence>
<sequence>MPDAQKKALRRWRGNLRHRQREESRSAGPRSDEKATGAASDRGAEAPRLDREAVVALVDRIRPLLQDEPLLSALVAGADLSPHGLYRHIRFSHGRERVPDASLEMHWRMEVLELFHLWRHR</sequence>
<organism evidence="2 3">
    <name type="scientific">Streptomyces rochei</name>
    <name type="common">Streptomyces parvullus</name>
    <dbReference type="NCBI Taxonomy" id="1928"/>
    <lineage>
        <taxon>Bacteria</taxon>
        <taxon>Bacillati</taxon>
        <taxon>Actinomycetota</taxon>
        <taxon>Actinomycetes</taxon>
        <taxon>Kitasatosporales</taxon>
        <taxon>Streptomycetaceae</taxon>
        <taxon>Streptomyces</taxon>
        <taxon>Streptomyces rochei group</taxon>
    </lineage>
</organism>
<reference evidence="2" key="1">
    <citation type="submission" date="2023-03" db="EMBL/GenBank/DDBJ databases">
        <title>Borrelidin-producing and root-colonizing Streptomyces rochei is a potent biopesticide for soil-borne oomycete-caused plant diseases.</title>
        <authorList>
            <person name="Zhou D."/>
            <person name="Wang X."/>
            <person name="Navarro-Munoz J.C."/>
            <person name="Li W."/>
            <person name="Li J."/>
            <person name="Jiu M."/>
            <person name="Deng S."/>
            <person name="Ye Y."/>
            <person name="Daly P."/>
            <person name="Wei L."/>
        </authorList>
    </citation>
    <scope>NUCLEOTIDE SEQUENCE</scope>
    <source>
        <strain evidence="2">JK1</strain>
    </source>
</reference>
<feature type="compositionally biased region" description="Basic residues" evidence="1">
    <location>
        <begin position="7"/>
        <end position="19"/>
    </location>
</feature>
<dbReference type="EMBL" id="CP121271">
    <property type="protein sequence ID" value="WMC89576.1"/>
    <property type="molecule type" value="Genomic_DNA"/>
</dbReference>
<dbReference type="GeneID" id="90946355"/>
<gene>
    <name evidence="2" type="ORF">P7W03_29985</name>
</gene>
<accession>A0AAX3ZQQ7</accession>
<protein>
    <submittedName>
        <fullName evidence="2">Uncharacterized protein</fullName>
    </submittedName>
</protein>
<name>A0AAX3ZQQ7_STRRO</name>
<feature type="region of interest" description="Disordered" evidence="1">
    <location>
        <begin position="1"/>
        <end position="47"/>
    </location>
</feature>
<dbReference type="Proteomes" id="UP001231701">
    <property type="component" value="Chromosome"/>
</dbReference>